<keyword evidence="10" id="KW-1185">Reference proteome</keyword>
<dbReference type="Proteomes" id="UP001293593">
    <property type="component" value="Unassembled WGS sequence"/>
</dbReference>
<evidence type="ECO:0000256" key="4">
    <source>
        <dbReference type="ARBA" id="ARBA00023180"/>
    </source>
</evidence>
<dbReference type="Pfam" id="PF14380">
    <property type="entry name" value="WAK_assoc"/>
    <property type="match status" value="1"/>
</dbReference>
<dbReference type="GO" id="GO:0016020">
    <property type="term" value="C:membrane"/>
    <property type="evidence" value="ECO:0007669"/>
    <property type="project" value="UniProtKB-SubCell"/>
</dbReference>
<evidence type="ECO:0000256" key="1">
    <source>
        <dbReference type="ARBA" id="ARBA00004167"/>
    </source>
</evidence>
<reference evidence="9" key="1">
    <citation type="submission" date="2023-10" db="EMBL/GenBank/DDBJ databases">
        <title>Chromosome-level genome of the transformable northern wattle, Acacia crassicarpa.</title>
        <authorList>
            <person name="Massaro I."/>
            <person name="Sinha N.R."/>
            <person name="Poethig S."/>
            <person name="Leichty A.R."/>
        </authorList>
    </citation>
    <scope>NUCLEOTIDE SEQUENCE</scope>
    <source>
        <strain evidence="9">Acra3RX</strain>
        <tissue evidence="9">Leaf</tissue>
    </source>
</reference>
<evidence type="ECO:0000259" key="8">
    <source>
        <dbReference type="Pfam" id="PF14380"/>
    </source>
</evidence>
<organism evidence="9 10">
    <name type="scientific">Acacia crassicarpa</name>
    <name type="common">northern wattle</name>
    <dbReference type="NCBI Taxonomy" id="499986"/>
    <lineage>
        <taxon>Eukaryota</taxon>
        <taxon>Viridiplantae</taxon>
        <taxon>Streptophyta</taxon>
        <taxon>Embryophyta</taxon>
        <taxon>Tracheophyta</taxon>
        <taxon>Spermatophyta</taxon>
        <taxon>Magnoliopsida</taxon>
        <taxon>eudicotyledons</taxon>
        <taxon>Gunneridae</taxon>
        <taxon>Pentapetalae</taxon>
        <taxon>rosids</taxon>
        <taxon>fabids</taxon>
        <taxon>Fabales</taxon>
        <taxon>Fabaceae</taxon>
        <taxon>Caesalpinioideae</taxon>
        <taxon>mimosoid clade</taxon>
        <taxon>Acacieae</taxon>
        <taxon>Acacia</taxon>
    </lineage>
</organism>
<comment type="caution">
    <text evidence="9">The sequence shown here is derived from an EMBL/GenBank/DDBJ whole genome shotgun (WGS) entry which is preliminary data.</text>
</comment>
<feature type="domain" description="Wall-associated receptor kinase galacturonan-binding" evidence="7">
    <location>
        <begin position="57"/>
        <end position="117"/>
    </location>
</feature>
<sequence>MLISSATIQYLYHLLASSSFHKLITMELKNPSVLPQVSVFFFFSFLLLPSLICGQICQRACGKDILKYPFGSGPGCGDPLFQPYVSCSEQKLTFKTHTGSYYVNSIDYTNQVLVISDPTMSTCSFTVPSKGFGLNGDAPFTFDDSTIFALLDCSNNSSSICTTPTDSNDNGVEKISKLLCDQGTPICSLFYSCRPISTINMPISSCCVYTPVNLGPSFEMDLQKLQCSSYSGFYGYNDQQSDPEKWNYGISIKYKFSVTNDFPAPCAACERSYGVCGYSSASNSFLCNCPNGINTTNDCYFPSYNSAITNGVAWLINLKAWFLVWFFL</sequence>
<dbReference type="EMBL" id="JAWXYG010000009">
    <property type="protein sequence ID" value="KAK4263371.1"/>
    <property type="molecule type" value="Genomic_DNA"/>
</dbReference>
<protein>
    <recommendedName>
        <fullName evidence="2">non-specific serine/threonine protein kinase</fullName>
        <ecNumber evidence="2">2.7.11.1</ecNumber>
    </recommendedName>
</protein>
<dbReference type="PANTHER" id="PTHR33355">
    <property type="entry name" value="WALL-ASSOCIATED RECEPTOR KINASE CARBOXY-TERMINAL PROTEIN-RELATED"/>
    <property type="match status" value="1"/>
</dbReference>
<dbReference type="GO" id="GO:0030247">
    <property type="term" value="F:polysaccharide binding"/>
    <property type="evidence" value="ECO:0007669"/>
    <property type="project" value="InterPro"/>
</dbReference>
<evidence type="ECO:0000313" key="9">
    <source>
        <dbReference type="EMBL" id="KAK4263371.1"/>
    </source>
</evidence>
<comment type="catalytic activity">
    <reaction evidence="6">
        <text>L-seryl-[protein] + ATP = O-phospho-L-seryl-[protein] + ADP + H(+)</text>
        <dbReference type="Rhea" id="RHEA:17989"/>
        <dbReference type="Rhea" id="RHEA-COMP:9863"/>
        <dbReference type="Rhea" id="RHEA-COMP:11604"/>
        <dbReference type="ChEBI" id="CHEBI:15378"/>
        <dbReference type="ChEBI" id="CHEBI:29999"/>
        <dbReference type="ChEBI" id="CHEBI:30616"/>
        <dbReference type="ChEBI" id="CHEBI:83421"/>
        <dbReference type="ChEBI" id="CHEBI:456216"/>
        <dbReference type="EC" id="2.7.11.1"/>
    </reaction>
</comment>
<keyword evidence="4" id="KW-0325">Glycoprotein</keyword>
<evidence type="ECO:0000256" key="3">
    <source>
        <dbReference type="ARBA" id="ARBA00022729"/>
    </source>
</evidence>
<feature type="domain" description="Wall-associated receptor kinase C-terminal" evidence="8">
    <location>
        <begin position="239"/>
        <end position="291"/>
    </location>
</feature>
<dbReference type="GO" id="GO:0004674">
    <property type="term" value="F:protein serine/threonine kinase activity"/>
    <property type="evidence" value="ECO:0007669"/>
    <property type="project" value="UniProtKB-EC"/>
</dbReference>
<evidence type="ECO:0000256" key="2">
    <source>
        <dbReference type="ARBA" id="ARBA00012513"/>
    </source>
</evidence>
<evidence type="ECO:0000259" key="7">
    <source>
        <dbReference type="Pfam" id="PF13947"/>
    </source>
</evidence>
<dbReference type="Pfam" id="PF13947">
    <property type="entry name" value="GUB_WAK_bind"/>
    <property type="match status" value="1"/>
</dbReference>
<keyword evidence="3" id="KW-0732">Signal</keyword>
<dbReference type="AlphaFoldDB" id="A0AAE1J6F3"/>
<dbReference type="InterPro" id="IPR025287">
    <property type="entry name" value="WAK_GUB"/>
</dbReference>
<name>A0AAE1J6F3_9FABA</name>
<gene>
    <name evidence="9" type="ORF">QN277_028791</name>
</gene>
<evidence type="ECO:0000256" key="6">
    <source>
        <dbReference type="ARBA" id="ARBA00048679"/>
    </source>
</evidence>
<proteinExistence type="predicted"/>
<comment type="catalytic activity">
    <reaction evidence="5">
        <text>L-threonyl-[protein] + ATP = O-phospho-L-threonyl-[protein] + ADP + H(+)</text>
        <dbReference type="Rhea" id="RHEA:46608"/>
        <dbReference type="Rhea" id="RHEA-COMP:11060"/>
        <dbReference type="Rhea" id="RHEA-COMP:11605"/>
        <dbReference type="ChEBI" id="CHEBI:15378"/>
        <dbReference type="ChEBI" id="CHEBI:30013"/>
        <dbReference type="ChEBI" id="CHEBI:30616"/>
        <dbReference type="ChEBI" id="CHEBI:61977"/>
        <dbReference type="ChEBI" id="CHEBI:456216"/>
        <dbReference type="EC" id="2.7.11.1"/>
    </reaction>
</comment>
<dbReference type="PANTHER" id="PTHR33355:SF10">
    <property type="entry name" value="EGF-LIKE DOMAIN-CONTAINING PROTEIN"/>
    <property type="match status" value="1"/>
</dbReference>
<evidence type="ECO:0000313" key="10">
    <source>
        <dbReference type="Proteomes" id="UP001293593"/>
    </source>
</evidence>
<accession>A0AAE1J6F3</accession>
<dbReference type="InterPro" id="IPR032872">
    <property type="entry name" value="WAK_assoc_C"/>
</dbReference>
<comment type="subcellular location">
    <subcellularLocation>
        <location evidence="1">Membrane</location>
        <topology evidence="1">Single-pass membrane protein</topology>
    </subcellularLocation>
</comment>
<dbReference type="EC" id="2.7.11.1" evidence="2"/>
<evidence type="ECO:0000256" key="5">
    <source>
        <dbReference type="ARBA" id="ARBA00047899"/>
    </source>
</evidence>